<keyword evidence="3" id="KW-1185">Reference proteome</keyword>
<evidence type="ECO:0000313" key="3">
    <source>
        <dbReference type="Proteomes" id="UP000294498"/>
    </source>
</evidence>
<dbReference type="Proteomes" id="UP000294498">
    <property type="component" value="Unassembled WGS sequence"/>
</dbReference>
<reference evidence="2 3" key="1">
    <citation type="submission" date="2019-03" db="EMBL/GenBank/DDBJ databases">
        <title>Genomic Encyclopedia of Type Strains, Phase IV (KMG-IV): sequencing the most valuable type-strain genomes for metagenomic binning, comparative biology and taxonomic classification.</title>
        <authorList>
            <person name="Goeker M."/>
        </authorList>
    </citation>
    <scope>NUCLEOTIDE SEQUENCE [LARGE SCALE GENOMIC DNA]</scope>
    <source>
        <strain evidence="2 3">DSM 100059</strain>
    </source>
</reference>
<dbReference type="InterPro" id="IPR050177">
    <property type="entry name" value="Lipid_A_modif_metabolic_enz"/>
</dbReference>
<evidence type="ECO:0000313" key="2">
    <source>
        <dbReference type="EMBL" id="TDX01672.1"/>
    </source>
</evidence>
<comment type="caution">
    <text evidence="2">The sequence shown here is derived from an EMBL/GenBank/DDBJ whole genome shotgun (WGS) entry which is preliminary data.</text>
</comment>
<organism evidence="2 3">
    <name type="scientific">Dinghuibacter silviterrae</name>
    <dbReference type="NCBI Taxonomy" id="1539049"/>
    <lineage>
        <taxon>Bacteria</taxon>
        <taxon>Pseudomonadati</taxon>
        <taxon>Bacteroidota</taxon>
        <taxon>Chitinophagia</taxon>
        <taxon>Chitinophagales</taxon>
        <taxon>Chitinophagaceae</taxon>
        <taxon>Dinghuibacter</taxon>
    </lineage>
</organism>
<dbReference type="OrthoDB" id="9803111at2"/>
<evidence type="ECO:0000259" key="1">
    <source>
        <dbReference type="Pfam" id="PF01370"/>
    </source>
</evidence>
<dbReference type="PANTHER" id="PTHR43245">
    <property type="entry name" value="BIFUNCTIONAL POLYMYXIN RESISTANCE PROTEIN ARNA"/>
    <property type="match status" value="1"/>
</dbReference>
<dbReference type="Gene3D" id="3.40.50.720">
    <property type="entry name" value="NAD(P)-binding Rossmann-like Domain"/>
    <property type="match status" value="1"/>
</dbReference>
<name>A0A4R8DTM7_9BACT</name>
<dbReference type="AlphaFoldDB" id="A0A4R8DTM7"/>
<dbReference type="PANTHER" id="PTHR43245:SF58">
    <property type="entry name" value="BLL5923 PROTEIN"/>
    <property type="match status" value="1"/>
</dbReference>
<dbReference type="InterPro" id="IPR036291">
    <property type="entry name" value="NAD(P)-bd_dom_sf"/>
</dbReference>
<proteinExistence type="predicted"/>
<gene>
    <name evidence="2" type="ORF">EDB95_2713</name>
</gene>
<dbReference type="EMBL" id="SODV01000001">
    <property type="protein sequence ID" value="TDX01672.1"/>
    <property type="molecule type" value="Genomic_DNA"/>
</dbReference>
<accession>A0A4R8DTM7</accession>
<dbReference type="Pfam" id="PF01370">
    <property type="entry name" value="Epimerase"/>
    <property type="match status" value="1"/>
</dbReference>
<sequence>MKVLITGASGFVGYHLIESALARGLDVTAGIRQSSQVGHLSGLAIRYATLDLARKDQLAEELDKGGYDFIIHAAGATKAPTQEAYDAANAASTENLAEAARTALPNLKKLVFLSSLAAIGPLGNREEAITEDTQPNPVTAYGRSKLLAERRLAIQPLPWLVLRPTAVYGPRDKDIFILLRLIRRGWEPYIGKAPQRLSFVYVKDLSDLAVHALFTEHTHRFYNVTDGRAYDRYELAGIVKAYFHRRTLKFFVPVPLVKIIATGLERVYERRHKSPALNREKLQELTAPNWVCRIDSARRELGFWPDYDLKNGLEETLEWYLRNGWL</sequence>
<dbReference type="RefSeq" id="WP_133994314.1">
    <property type="nucleotide sequence ID" value="NZ_SODV01000001.1"/>
</dbReference>
<feature type="domain" description="NAD-dependent epimerase/dehydratase" evidence="1">
    <location>
        <begin position="3"/>
        <end position="223"/>
    </location>
</feature>
<dbReference type="InterPro" id="IPR001509">
    <property type="entry name" value="Epimerase_deHydtase"/>
</dbReference>
<dbReference type="SUPFAM" id="SSF51735">
    <property type="entry name" value="NAD(P)-binding Rossmann-fold domains"/>
    <property type="match status" value="1"/>
</dbReference>
<protein>
    <submittedName>
        <fullName evidence="2">Nucleoside-diphosphate-sugar epimerase</fullName>
    </submittedName>
</protein>